<dbReference type="Proteomes" id="UP000244722">
    <property type="component" value="Unassembled WGS sequence"/>
</dbReference>
<reference evidence="1 2" key="1">
    <citation type="submission" date="2017-04" db="EMBL/GenBank/DDBJ databases">
        <title>Draft genome sequence of Tuber borchii Vittad., a whitish edible truffle.</title>
        <authorList>
            <consortium name="DOE Joint Genome Institute"/>
            <person name="Murat C."/>
            <person name="Kuo A."/>
            <person name="Barry K.W."/>
            <person name="Clum A."/>
            <person name="Dockter R.B."/>
            <person name="Fauchery L."/>
            <person name="Iotti M."/>
            <person name="Kohler A."/>
            <person name="Labutti K."/>
            <person name="Lindquist E.A."/>
            <person name="Lipzen A."/>
            <person name="Ohm R.A."/>
            <person name="Wang M."/>
            <person name="Grigoriev I.V."/>
            <person name="Zambonelli A."/>
            <person name="Martin F.M."/>
        </authorList>
    </citation>
    <scope>NUCLEOTIDE SEQUENCE [LARGE SCALE GENOMIC DNA]</scope>
    <source>
        <strain evidence="1 2">Tbo3840</strain>
    </source>
</reference>
<proteinExistence type="predicted"/>
<evidence type="ECO:0000313" key="1">
    <source>
        <dbReference type="EMBL" id="PUU83904.1"/>
    </source>
</evidence>
<organism evidence="1 2">
    <name type="scientific">Tuber borchii</name>
    <name type="common">White truffle</name>
    <dbReference type="NCBI Taxonomy" id="42251"/>
    <lineage>
        <taxon>Eukaryota</taxon>
        <taxon>Fungi</taxon>
        <taxon>Dikarya</taxon>
        <taxon>Ascomycota</taxon>
        <taxon>Pezizomycotina</taxon>
        <taxon>Pezizomycetes</taxon>
        <taxon>Pezizales</taxon>
        <taxon>Tuberaceae</taxon>
        <taxon>Tuber</taxon>
    </lineage>
</organism>
<sequence length="95" mass="10496">MLNLLSLERERGGLLTVLWCFFLTSVVSSSWSRRIYSLAAAAHTSCPTTCTTVYKIFVINWTDCCMYASAAAAMMGGIYLQPFSLSNELIEIVGQ</sequence>
<accession>A0A2T7A847</accession>
<evidence type="ECO:0000313" key="2">
    <source>
        <dbReference type="Proteomes" id="UP000244722"/>
    </source>
</evidence>
<protein>
    <submittedName>
        <fullName evidence="1">Uncharacterized protein</fullName>
    </submittedName>
</protein>
<dbReference type="EMBL" id="NESQ01000006">
    <property type="protein sequence ID" value="PUU83904.1"/>
    <property type="molecule type" value="Genomic_DNA"/>
</dbReference>
<name>A0A2T7A847_TUBBO</name>
<gene>
    <name evidence="1" type="ORF">B9Z19DRAFT_1071523</name>
</gene>
<dbReference type="AlphaFoldDB" id="A0A2T7A847"/>
<keyword evidence="2" id="KW-1185">Reference proteome</keyword>
<comment type="caution">
    <text evidence="1">The sequence shown here is derived from an EMBL/GenBank/DDBJ whole genome shotgun (WGS) entry which is preliminary data.</text>
</comment>